<evidence type="ECO:0000313" key="3">
    <source>
        <dbReference type="Proteomes" id="UP000473648"/>
    </source>
</evidence>
<dbReference type="EMBL" id="VOGB01000005">
    <property type="protein sequence ID" value="MQM73261.1"/>
    <property type="molecule type" value="Genomic_DNA"/>
</dbReference>
<dbReference type="PROSITE" id="PS51257">
    <property type="entry name" value="PROKAR_LIPOPROTEIN"/>
    <property type="match status" value="1"/>
</dbReference>
<proteinExistence type="predicted"/>
<dbReference type="AlphaFoldDB" id="A0A6L5GSL6"/>
<evidence type="ECO:0000256" key="1">
    <source>
        <dbReference type="SAM" id="SignalP"/>
    </source>
</evidence>
<protein>
    <recommendedName>
        <fullName evidence="4">DUF5105 domain-containing protein</fullName>
    </recommendedName>
</protein>
<keyword evidence="1" id="KW-0732">Signal</keyword>
<dbReference type="Proteomes" id="UP000473648">
    <property type="component" value="Unassembled WGS sequence"/>
</dbReference>
<accession>A0A6L5GSL6</accession>
<feature type="signal peptide" evidence="1">
    <location>
        <begin position="1"/>
        <end position="24"/>
    </location>
</feature>
<evidence type="ECO:0008006" key="4">
    <source>
        <dbReference type="Google" id="ProtNLM"/>
    </source>
</evidence>
<sequence length="228" mass="25029">MKKKMLSRLMAVVCVAALALGLTACGSDKKEVESAAKTFMTYCDDGDFTSAQKMCSSSASTSLDIDENMEDTFKKGFYSSFSSMGISESDLSQSAQDSVNDLMKYYKKNLIKSYTINDDYDDNDKSLSVKVSILDPNSMNSSTFTNSVSTLSQNYFAQHQSELMSAYSSGGEKGLNVALFNGIMPEAIEKAKSQMIDTASTKDYTWKLTFEKDGGDWKVKSAKETKAN</sequence>
<evidence type="ECO:0000313" key="2">
    <source>
        <dbReference type="EMBL" id="MQM73261.1"/>
    </source>
</evidence>
<name>A0A6L5GSL6_9FIRM</name>
<keyword evidence="3" id="KW-1185">Reference proteome</keyword>
<reference evidence="2" key="1">
    <citation type="journal article" date="2020" name="Appl. Environ. Microbiol.">
        <title>Medium-Chain Fatty Acid Synthesis by 'Candidatus Weimeria bifida' gen. nov., sp. nov., and 'Candidatus Pseudoramibacter fermentans' sp. nov.</title>
        <authorList>
            <person name="Scarborough M.J."/>
            <person name="Myers K.S."/>
            <person name="Donohue T.J."/>
            <person name="Noguera D.R."/>
        </authorList>
    </citation>
    <scope>NUCLEOTIDE SEQUENCE</scope>
    <source>
        <strain evidence="2">EUB1.1</strain>
    </source>
</reference>
<gene>
    <name evidence="2" type="ORF">FRC53_07620</name>
</gene>
<feature type="chain" id="PRO_5039232176" description="DUF5105 domain-containing protein" evidence="1">
    <location>
        <begin position="25"/>
        <end position="228"/>
    </location>
</feature>
<organism evidence="2 3">
    <name type="scientific">Candidatus Pseudoramibacter fermentans</name>
    <dbReference type="NCBI Taxonomy" id="2594427"/>
    <lineage>
        <taxon>Bacteria</taxon>
        <taxon>Bacillati</taxon>
        <taxon>Bacillota</taxon>
        <taxon>Clostridia</taxon>
        <taxon>Eubacteriales</taxon>
        <taxon>Eubacteriaceae</taxon>
        <taxon>Pseudoramibacter</taxon>
    </lineage>
</organism>
<comment type="caution">
    <text evidence="2">The sequence shown here is derived from an EMBL/GenBank/DDBJ whole genome shotgun (WGS) entry which is preliminary data.</text>
</comment>